<dbReference type="eggNOG" id="arCOG03860">
    <property type="taxonomic scope" value="Archaea"/>
</dbReference>
<dbReference type="Pfam" id="PF24038">
    <property type="entry name" value="DUF7347"/>
    <property type="match status" value="1"/>
</dbReference>
<evidence type="ECO:0000259" key="1">
    <source>
        <dbReference type="Pfam" id="PF24038"/>
    </source>
</evidence>
<sequence length="273" mass="30762">MRILQALLDILRTEKEYPASFSALQAEAGADVSSQFSYHLDELTGHFLKHTNEGYAFRYAGWKVATAILAGIYNQRDEFAATSIAGTCPRCETDALEATYQDEWMEIDCRACETRLTRYPFPPGGLAGRSPSEFLHTFDQHVRTHMRLAREGVCPACFGPMKPFVERNDSDTTASRDAGYKCTRCGNRLYPSIGMLLLNEKPVREFLRNRELPVDVAPFWEIGFCVDDRCTVVTCKDPWRCEVQVAADSDTLILELNEHLKVISTSILDNSAI</sequence>
<protein>
    <recommendedName>
        <fullName evidence="5">ArsR family transcriptional regulator</fullName>
    </recommendedName>
</protein>
<dbReference type="Pfam" id="PF24042">
    <property type="entry name" value="DUF7351"/>
    <property type="match status" value="1"/>
</dbReference>
<evidence type="ECO:0000313" key="4">
    <source>
        <dbReference type="Proteomes" id="UP000011566"/>
    </source>
</evidence>
<name>M0MC59_9EURY</name>
<evidence type="ECO:0008006" key="5">
    <source>
        <dbReference type="Google" id="ProtNLM"/>
    </source>
</evidence>
<feature type="domain" description="DUF7351" evidence="2">
    <location>
        <begin position="86"/>
        <end position="262"/>
    </location>
</feature>
<organism evidence="3 4">
    <name type="scientific">Halococcus hamelinensis 100A6</name>
    <dbReference type="NCBI Taxonomy" id="1132509"/>
    <lineage>
        <taxon>Archaea</taxon>
        <taxon>Methanobacteriati</taxon>
        <taxon>Methanobacteriota</taxon>
        <taxon>Stenosarchaea group</taxon>
        <taxon>Halobacteria</taxon>
        <taxon>Halobacteriales</taxon>
        <taxon>Halococcaceae</taxon>
        <taxon>Halococcus</taxon>
    </lineage>
</organism>
<reference evidence="3 4" key="1">
    <citation type="journal article" date="2014" name="PLoS Genet.">
        <title>Phylogenetically driven sequencing of extremely halophilic archaea reveals strategies for static and dynamic osmo-response.</title>
        <authorList>
            <person name="Becker E.A."/>
            <person name="Seitzer P.M."/>
            <person name="Tritt A."/>
            <person name="Larsen D."/>
            <person name="Krusor M."/>
            <person name="Yao A.I."/>
            <person name="Wu D."/>
            <person name="Madern D."/>
            <person name="Eisen J.A."/>
            <person name="Darling A.E."/>
            <person name="Facciotti M.T."/>
        </authorList>
    </citation>
    <scope>NUCLEOTIDE SEQUENCE [LARGE SCALE GENOMIC DNA]</scope>
    <source>
        <strain evidence="3 4">100A6</strain>
    </source>
</reference>
<dbReference type="InterPro" id="IPR055771">
    <property type="entry name" value="DUF7347"/>
</dbReference>
<evidence type="ECO:0000313" key="3">
    <source>
        <dbReference type="EMBL" id="EMA41970.1"/>
    </source>
</evidence>
<evidence type="ECO:0000259" key="2">
    <source>
        <dbReference type="Pfam" id="PF24042"/>
    </source>
</evidence>
<gene>
    <name evidence="3" type="ORF">C447_00230</name>
</gene>
<feature type="domain" description="DUF7347" evidence="1">
    <location>
        <begin position="2"/>
        <end position="68"/>
    </location>
</feature>
<dbReference type="EMBL" id="AOMB01000003">
    <property type="protein sequence ID" value="EMA41970.1"/>
    <property type="molecule type" value="Genomic_DNA"/>
</dbReference>
<dbReference type="PATRIC" id="fig|1132509.6.peg.49"/>
<dbReference type="InterPro" id="IPR055775">
    <property type="entry name" value="DUF7351"/>
</dbReference>
<dbReference type="Proteomes" id="UP000011566">
    <property type="component" value="Unassembled WGS sequence"/>
</dbReference>
<proteinExistence type="predicted"/>
<dbReference type="OrthoDB" id="8482at2157"/>
<comment type="caution">
    <text evidence="3">The sequence shown here is derived from an EMBL/GenBank/DDBJ whole genome shotgun (WGS) entry which is preliminary data.</text>
</comment>
<keyword evidence="4" id="KW-1185">Reference proteome</keyword>
<dbReference type="AlphaFoldDB" id="M0MC59"/>
<accession>M0MC59</accession>